<evidence type="ECO:0000313" key="2">
    <source>
        <dbReference type="Proteomes" id="UP001165368"/>
    </source>
</evidence>
<dbReference type="RefSeq" id="WP_237824572.1">
    <property type="nucleotide sequence ID" value="NZ_JAKLTQ010000018.1"/>
</dbReference>
<dbReference type="EMBL" id="JAKLTQ010000018">
    <property type="protein sequence ID" value="MCG2623899.1"/>
    <property type="molecule type" value="Genomic_DNA"/>
</dbReference>
<sequence length="117" mass="12676">MAGSAYRAWSTGPVPAILATAQAVHAVELDERLSPGKRDATKVRAFSNIIPGVFSGPRPRARRYARHRVRGALSLGQHRIRAAGHPVFAGADQVHDLRASAPATWWTARVFSISVSR</sequence>
<reference evidence="1" key="1">
    <citation type="submission" date="2022-01" db="EMBL/GenBank/DDBJ databases">
        <authorList>
            <person name="Jo J.-H."/>
            <person name="Im W.-T."/>
        </authorList>
    </citation>
    <scope>NUCLEOTIDE SEQUENCE</scope>
    <source>
        <strain evidence="1">I2-34</strain>
    </source>
</reference>
<name>A0ABS9LB40_9MICC</name>
<proteinExistence type="predicted"/>
<organism evidence="1 2">
    <name type="scientific">Arthrobacter hankyongi</name>
    <dbReference type="NCBI Taxonomy" id="2904801"/>
    <lineage>
        <taxon>Bacteria</taxon>
        <taxon>Bacillati</taxon>
        <taxon>Actinomycetota</taxon>
        <taxon>Actinomycetes</taxon>
        <taxon>Micrococcales</taxon>
        <taxon>Micrococcaceae</taxon>
        <taxon>Arthrobacter</taxon>
    </lineage>
</organism>
<comment type="caution">
    <text evidence="1">The sequence shown here is derived from an EMBL/GenBank/DDBJ whole genome shotgun (WGS) entry which is preliminary data.</text>
</comment>
<accession>A0ABS9LB40</accession>
<keyword evidence="2" id="KW-1185">Reference proteome</keyword>
<protein>
    <submittedName>
        <fullName evidence="1">Uncharacterized protein</fullName>
    </submittedName>
</protein>
<dbReference type="Proteomes" id="UP001165368">
    <property type="component" value="Unassembled WGS sequence"/>
</dbReference>
<gene>
    <name evidence="1" type="ORF">LVY72_18550</name>
</gene>
<evidence type="ECO:0000313" key="1">
    <source>
        <dbReference type="EMBL" id="MCG2623899.1"/>
    </source>
</evidence>